<name>A0A8C0MCL7_CANLF</name>
<feature type="region of interest" description="Disordered" evidence="1">
    <location>
        <begin position="1"/>
        <end position="202"/>
    </location>
</feature>
<dbReference type="Proteomes" id="UP000694429">
    <property type="component" value="Chromosome 8"/>
</dbReference>
<reference evidence="2" key="1">
    <citation type="submission" date="2019-03" db="EMBL/GenBank/DDBJ databases">
        <authorList>
            <person name="Warren W.C."/>
            <person name="Johnson G.S."/>
        </authorList>
    </citation>
    <scope>NUCLEOTIDE SEQUENCE [LARGE SCALE GENOMIC DNA]</scope>
    <source>
        <strain evidence="2">Basenji</strain>
    </source>
</reference>
<evidence type="ECO:0000313" key="2">
    <source>
        <dbReference type="Ensembl" id="ENSCAFP00030009673.1"/>
    </source>
</evidence>
<sequence length="202" mass="22018">MRTAGRALSPDSPPETRHQTRTNGEAAPGSPMPRAGREGDRRCPPSILRRSRTERRGVEPQRTSRRVRFREPLEVAVHCKKGTRGADPGPGGAGGHASQDPQRATRRARSHPSCLTNKTPIIPGPGVSLDRVTVNTTATGRKQRIQSCPNRCRSREGRWAAPPRPPTRPPSTAPRLLPHLHPSLPPPRFSQPPPQVLGVPLP</sequence>
<organism evidence="2 3">
    <name type="scientific">Canis lupus familiaris</name>
    <name type="common">Dog</name>
    <name type="synonym">Canis familiaris</name>
    <dbReference type="NCBI Taxonomy" id="9615"/>
    <lineage>
        <taxon>Eukaryota</taxon>
        <taxon>Metazoa</taxon>
        <taxon>Chordata</taxon>
        <taxon>Craniata</taxon>
        <taxon>Vertebrata</taxon>
        <taxon>Euteleostomi</taxon>
        <taxon>Mammalia</taxon>
        <taxon>Eutheria</taxon>
        <taxon>Laurasiatheria</taxon>
        <taxon>Carnivora</taxon>
        <taxon>Caniformia</taxon>
        <taxon>Canidae</taxon>
        <taxon>Canis</taxon>
    </lineage>
</organism>
<evidence type="ECO:0008006" key="4">
    <source>
        <dbReference type="Google" id="ProtNLM"/>
    </source>
</evidence>
<dbReference type="PANTHER" id="PTHR36868:SF1">
    <property type="entry name" value="NUTRITIONALLY-REGULATED ADIPOSE AND CARDIAC ENRICHED PROTEIN HOMOLOG"/>
    <property type="match status" value="1"/>
</dbReference>
<protein>
    <recommendedName>
        <fullName evidence="4">Nutritionally-regulated adipose and cardiac enriched protein homolog</fullName>
    </recommendedName>
</protein>
<evidence type="ECO:0000313" key="3">
    <source>
        <dbReference type="Proteomes" id="UP000694429"/>
    </source>
</evidence>
<accession>A0A8C0MCL7</accession>
<reference evidence="2" key="2">
    <citation type="submission" date="2025-08" db="UniProtKB">
        <authorList>
            <consortium name="Ensembl"/>
        </authorList>
    </citation>
    <scope>IDENTIFICATION</scope>
</reference>
<feature type="compositionally biased region" description="Polar residues" evidence="1">
    <location>
        <begin position="133"/>
        <end position="149"/>
    </location>
</feature>
<feature type="compositionally biased region" description="Pro residues" evidence="1">
    <location>
        <begin position="162"/>
        <end position="172"/>
    </location>
</feature>
<dbReference type="Pfam" id="PF15555">
    <property type="entry name" value="DUF4658"/>
    <property type="match status" value="1"/>
</dbReference>
<feature type="compositionally biased region" description="Pro residues" evidence="1">
    <location>
        <begin position="183"/>
        <end position="202"/>
    </location>
</feature>
<proteinExistence type="predicted"/>
<dbReference type="Ensembl" id="ENSCAFT00030011064.1">
    <property type="protein sequence ID" value="ENSCAFP00030009673.1"/>
    <property type="gene ID" value="ENSCAFG00030006038.1"/>
</dbReference>
<feature type="compositionally biased region" description="Low complexity" evidence="1">
    <location>
        <begin position="173"/>
        <end position="182"/>
    </location>
</feature>
<evidence type="ECO:0000256" key="1">
    <source>
        <dbReference type="SAM" id="MobiDB-lite"/>
    </source>
</evidence>
<dbReference type="AlphaFoldDB" id="A0A8C0MCL7"/>
<dbReference type="InterPro" id="IPR028114">
    <property type="entry name" value="DUF4658"/>
</dbReference>
<dbReference type="PANTHER" id="PTHR36868">
    <property type="entry name" value="NUTRITIONALLY-REGULATED ADIPOSE AND CARDIAC ENRICHED PROTEIN HOMOLOG"/>
    <property type="match status" value="1"/>
</dbReference>